<comment type="caution">
    <text evidence="1">The sequence shown here is derived from an EMBL/GenBank/DDBJ whole genome shotgun (WGS) entry which is preliminary data.</text>
</comment>
<evidence type="ECO:0000313" key="1">
    <source>
        <dbReference type="EMBL" id="GGB15167.1"/>
    </source>
</evidence>
<protein>
    <submittedName>
        <fullName evidence="1">Uncharacterized protein</fullName>
    </submittedName>
</protein>
<dbReference type="RefSeq" id="WP_188656644.1">
    <property type="nucleotide sequence ID" value="NZ_BMIH01000001.1"/>
</dbReference>
<reference evidence="1" key="2">
    <citation type="submission" date="2020-09" db="EMBL/GenBank/DDBJ databases">
        <authorList>
            <person name="Sun Q."/>
            <person name="Zhou Y."/>
        </authorList>
    </citation>
    <scope>NUCLEOTIDE SEQUENCE</scope>
    <source>
        <strain evidence="1">CGMCC 1.15330</strain>
    </source>
</reference>
<keyword evidence="2" id="KW-1185">Reference proteome</keyword>
<dbReference type="AlphaFoldDB" id="A0A916SV15"/>
<name>A0A916SV15_9SPHN</name>
<proteinExistence type="predicted"/>
<sequence length="221" mass="23439">MSRPDAAASAALDAQIIRPVFFCYLDILGDPLRANTSGHSVSFTSTGNADLDGFTFDGIDPTVVDVGPVRNKDGGSDSVTAKLSGLVSLDADLLNVIGNKANWQGRTARLWRMIRDEYGTQRGALQPYYTGWMTSLTIAGAPESQTINLTIQSYLAAYSQASNRTYLDQETFDPGDLSARASIAIANGVSGSAIIDNTPVGYGGGVNFRNGDGNLNGMSKW</sequence>
<organism evidence="1 2">
    <name type="scientific">Sphingomonas metalli</name>
    <dbReference type="NCBI Taxonomy" id="1779358"/>
    <lineage>
        <taxon>Bacteria</taxon>
        <taxon>Pseudomonadati</taxon>
        <taxon>Pseudomonadota</taxon>
        <taxon>Alphaproteobacteria</taxon>
        <taxon>Sphingomonadales</taxon>
        <taxon>Sphingomonadaceae</taxon>
        <taxon>Sphingomonas</taxon>
    </lineage>
</organism>
<dbReference type="Proteomes" id="UP000623067">
    <property type="component" value="Unassembled WGS sequence"/>
</dbReference>
<accession>A0A916SV15</accession>
<gene>
    <name evidence="1" type="ORF">GCM10011380_00720</name>
</gene>
<evidence type="ECO:0000313" key="2">
    <source>
        <dbReference type="Proteomes" id="UP000623067"/>
    </source>
</evidence>
<dbReference type="EMBL" id="BMIH01000001">
    <property type="protein sequence ID" value="GGB15167.1"/>
    <property type="molecule type" value="Genomic_DNA"/>
</dbReference>
<reference evidence="1" key="1">
    <citation type="journal article" date="2014" name="Int. J. Syst. Evol. Microbiol.">
        <title>Complete genome sequence of Corynebacterium casei LMG S-19264T (=DSM 44701T), isolated from a smear-ripened cheese.</title>
        <authorList>
            <consortium name="US DOE Joint Genome Institute (JGI-PGF)"/>
            <person name="Walter F."/>
            <person name="Albersmeier A."/>
            <person name="Kalinowski J."/>
            <person name="Ruckert C."/>
        </authorList>
    </citation>
    <scope>NUCLEOTIDE SEQUENCE</scope>
    <source>
        <strain evidence="1">CGMCC 1.15330</strain>
    </source>
</reference>